<evidence type="ECO:0000313" key="8">
    <source>
        <dbReference type="EMBL" id="KAE8124672.1"/>
    </source>
</evidence>
<dbReference type="OrthoDB" id="1938112at2759"/>
<dbReference type="Proteomes" id="UP000327013">
    <property type="component" value="Chromosome 8"/>
</dbReference>
<dbReference type="AlphaFoldDB" id="A0A5N6RQY4"/>
<evidence type="ECO:0000313" key="9">
    <source>
        <dbReference type="Proteomes" id="UP000327013"/>
    </source>
</evidence>
<reference evidence="8 9" key="1">
    <citation type="submission" date="2019-06" db="EMBL/GenBank/DDBJ databases">
        <title>A chromosomal-level reference genome of Carpinus fangiana (Coryloideae, Betulaceae).</title>
        <authorList>
            <person name="Yang X."/>
            <person name="Wang Z."/>
            <person name="Zhang L."/>
            <person name="Hao G."/>
            <person name="Liu J."/>
            <person name="Yang Y."/>
        </authorList>
    </citation>
    <scope>NUCLEOTIDE SEQUENCE [LARGE SCALE GENOMIC DNA]</scope>
    <source>
        <strain evidence="8">Cfa_2016G</strain>
        <tissue evidence="8">Leaf</tissue>
    </source>
</reference>
<dbReference type="Gene3D" id="3.80.10.10">
    <property type="entry name" value="Ribonuclease Inhibitor"/>
    <property type="match status" value="3"/>
</dbReference>
<dbReference type="GO" id="GO:0016020">
    <property type="term" value="C:membrane"/>
    <property type="evidence" value="ECO:0007669"/>
    <property type="project" value="UniProtKB-SubCell"/>
</dbReference>
<dbReference type="PANTHER" id="PTHR48006:SF81">
    <property type="entry name" value="PROTEIN KINASE DOMAIN-CONTAINING PROTEIN"/>
    <property type="match status" value="1"/>
</dbReference>
<dbReference type="FunFam" id="3.80.10.10:FF:001022">
    <property type="entry name" value="Probable LRR receptor-like serine/threonine-protein kinase At1g53420"/>
    <property type="match status" value="1"/>
</dbReference>
<dbReference type="FunFam" id="3.80.10.10:FF:000041">
    <property type="entry name" value="LRR receptor-like serine/threonine-protein kinase ERECTA"/>
    <property type="match status" value="1"/>
</dbReference>
<dbReference type="EMBL" id="CM017328">
    <property type="protein sequence ID" value="KAE8124672.1"/>
    <property type="molecule type" value="Genomic_DNA"/>
</dbReference>
<keyword evidence="2" id="KW-0433">Leucine-rich repeat</keyword>
<dbReference type="PANTHER" id="PTHR48006">
    <property type="entry name" value="LEUCINE-RICH REPEAT-CONTAINING PROTEIN DDB_G0281931-RELATED"/>
    <property type="match status" value="1"/>
</dbReference>
<dbReference type="SUPFAM" id="SSF52058">
    <property type="entry name" value="L domain-like"/>
    <property type="match status" value="1"/>
</dbReference>
<evidence type="ECO:0000256" key="4">
    <source>
        <dbReference type="ARBA" id="ARBA00022737"/>
    </source>
</evidence>
<dbReference type="Pfam" id="PF00560">
    <property type="entry name" value="LRR_1"/>
    <property type="match status" value="1"/>
</dbReference>
<evidence type="ECO:0000256" key="7">
    <source>
        <dbReference type="SAM" id="SignalP"/>
    </source>
</evidence>
<dbReference type="Gene3D" id="1.10.510.10">
    <property type="entry name" value="Transferase(Phosphotransferase) domain 1"/>
    <property type="match status" value="1"/>
</dbReference>
<organism evidence="8 9">
    <name type="scientific">Carpinus fangiana</name>
    <dbReference type="NCBI Taxonomy" id="176857"/>
    <lineage>
        <taxon>Eukaryota</taxon>
        <taxon>Viridiplantae</taxon>
        <taxon>Streptophyta</taxon>
        <taxon>Embryophyta</taxon>
        <taxon>Tracheophyta</taxon>
        <taxon>Spermatophyta</taxon>
        <taxon>Magnoliopsida</taxon>
        <taxon>eudicotyledons</taxon>
        <taxon>Gunneridae</taxon>
        <taxon>Pentapetalae</taxon>
        <taxon>rosids</taxon>
        <taxon>fabids</taxon>
        <taxon>Fagales</taxon>
        <taxon>Betulaceae</taxon>
        <taxon>Carpinus</taxon>
    </lineage>
</organism>
<keyword evidence="9" id="KW-1185">Reference proteome</keyword>
<evidence type="ECO:0000256" key="2">
    <source>
        <dbReference type="ARBA" id="ARBA00022614"/>
    </source>
</evidence>
<comment type="subcellular location">
    <subcellularLocation>
        <location evidence="1">Membrane</location>
        <topology evidence="1">Single-pass type I membrane protein</topology>
    </subcellularLocation>
</comment>
<gene>
    <name evidence="8" type="ORF">FH972_019537</name>
</gene>
<dbReference type="InterPro" id="IPR051824">
    <property type="entry name" value="LRR_Rcpt-Like_S/T_Kinase"/>
</dbReference>
<protein>
    <recommendedName>
        <fullName evidence="10">Leucine-rich repeat-containing N-terminal plant-type domain-containing protein</fullName>
    </recommendedName>
</protein>
<keyword evidence="4" id="KW-0677">Repeat</keyword>
<evidence type="ECO:0000256" key="3">
    <source>
        <dbReference type="ARBA" id="ARBA00022729"/>
    </source>
</evidence>
<evidence type="ECO:0000256" key="1">
    <source>
        <dbReference type="ARBA" id="ARBA00004479"/>
    </source>
</evidence>
<feature type="signal peptide" evidence="7">
    <location>
        <begin position="1"/>
        <end position="22"/>
    </location>
</feature>
<accession>A0A5N6RQY4</accession>
<dbReference type="InterPro" id="IPR032675">
    <property type="entry name" value="LRR_dom_sf"/>
</dbReference>
<evidence type="ECO:0000256" key="5">
    <source>
        <dbReference type="ARBA" id="ARBA00023136"/>
    </source>
</evidence>
<keyword evidence="5" id="KW-0472">Membrane</keyword>
<feature type="chain" id="PRO_5024293724" description="Leucine-rich repeat-containing N-terminal plant-type domain-containing protein" evidence="7">
    <location>
        <begin position="23"/>
        <end position="567"/>
    </location>
</feature>
<dbReference type="InterPro" id="IPR001611">
    <property type="entry name" value="Leu-rich_rpt"/>
</dbReference>
<dbReference type="Pfam" id="PF13855">
    <property type="entry name" value="LRR_8"/>
    <property type="match status" value="1"/>
</dbReference>
<proteinExistence type="predicted"/>
<sequence length="567" mass="61740">MKKKKMFLVPFLLASTLSFCFATMVAFGANINPLPPEEAQALVEIAKTLGKTDWDFSKDPCTRQSGWSKPEEDTSAVVRLGCNCSGENVCNVVSISLKCQNLSGTLPPNLTGLPYLQEIELTRNYLNGSIPPGWGSSTQLVNISLLGNRLTGSIPKELANIPTLKSFVVEFNQLSGNLPPELGKMSSIERFFLTSNNFTGELPDSFARLNTLEDFRIGDNHFSGKIPNYIQNWTKLEKLVIQASGLNGPIPSSIAHLKNLTDLRISDLNGSEQPFPPLDNLTKLKTLILRNCNITGELPDYLGNRTKLKTLDLSFNNLSGKIPSNFSGLYNATYIYLTRNLLTGEVPVSMLKANNTDLSYNNFTVGGSGPSSCQTSSVNLFSPSLIGNNFGLSSCLESIKCPNRNFIPPSENGISLGAKVGIVVASIIILALLLKEKESLLELVDPRLGSNYKKEEVMVMINVALLCTNASAAIRPTMSLVVSMLEGGTIVPVLVSDPSVSDKEMKEAMMEHFQLSKEQNMHARQIESVSSTFIQSTSTDGPWTASSTSAADLYPVNLNSNYLEKRA</sequence>
<evidence type="ECO:0000256" key="6">
    <source>
        <dbReference type="ARBA" id="ARBA00023180"/>
    </source>
</evidence>
<name>A0A5N6RQY4_9ROSI</name>
<keyword evidence="3 7" id="KW-0732">Signal</keyword>
<evidence type="ECO:0008006" key="10">
    <source>
        <dbReference type="Google" id="ProtNLM"/>
    </source>
</evidence>
<keyword evidence="6" id="KW-0325">Glycoprotein</keyword>